<feature type="compositionally biased region" description="Gly residues" evidence="6">
    <location>
        <begin position="312"/>
        <end position="322"/>
    </location>
</feature>
<dbReference type="GO" id="GO:0005634">
    <property type="term" value="C:nucleus"/>
    <property type="evidence" value="ECO:0007669"/>
    <property type="project" value="UniProtKB-SubCell"/>
</dbReference>
<feature type="compositionally biased region" description="Low complexity" evidence="6">
    <location>
        <begin position="262"/>
        <end position="288"/>
    </location>
</feature>
<dbReference type="SMART" id="SM00380">
    <property type="entry name" value="AP2"/>
    <property type="match status" value="1"/>
</dbReference>
<dbReference type="Gene3D" id="3.30.730.10">
    <property type="entry name" value="AP2/ERF domain"/>
    <property type="match status" value="1"/>
</dbReference>
<evidence type="ECO:0000313" key="8">
    <source>
        <dbReference type="EMBL" id="CAD6254662.1"/>
    </source>
</evidence>
<evidence type="ECO:0000259" key="7">
    <source>
        <dbReference type="PROSITE" id="PS51032"/>
    </source>
</evidence>
<organism evidence="8 9">
    <name type="scientific">Miscanthus lutarioriparius</name>
    <dbReference type="NCBI Taxonomy" id="422564"/>
    <lineage>
        <taxon>Eukaryota</taxon>
        <taxon>Viridiplantae</taxon>
        <taxon>Streptophyta</taxon>
        <taxon>Embryophyta</taxon>
        <taxon>Tracheophyta</taxon>
        <taxon>Spermatophyta</taxon>
        <taxon>Magnoliopsida</taxon>
        <taxon>Liliopsida</taxon>
        <taxon>Poales</taxon>
        <taxon>Poaceae</taxon>
        <taxon>PACMAD clade</taxon>
        <taxon>Panicoideae</taxon>
        <taxon>Andropogonodae</taxon>
        <taxon>Andropogoneae</taxon>
        <taxon>Saccharinae</taxon>
        <taxon>Miscanthus</taxon>
    </lineage>
</organism>
<keyword evidence="5" id="KW-0539">Nucleus</keyword>
<dbReference type="CDD" id="cd00018">
    <property type="entry name" value="AP2"/>
    <property type="match status" value="1"/>
</dbReference>
<protein>
    <recommendedName>
        <fullName evidence="7">AP2/ERF domain-containing protein</fullName>
    </recommendedName>
</protein>
<feature type="compositionally biased region" description="Low complexity" evidence="6">
    <location>
        <begin position="93"/>
        <end position="115"/>
    </location>
</feature>
<dbReference type="Proteomes" id="UP000604825">
    <property type="component" value="Unassembled WGS sequence"/>
</dbReference>
<dbReference type="PROSITE" id="PS51032">
    <property type="entry name" value="AP2_ERF"/>
    <property type="match status" value="1"/>
</dbReference>
<evidence type="ECO:0000256" key="6">
    <source>
        <dbReference type="SAM" id="MobiDB-lite"/>
    </source>
</evidence>
<keyword evidence="9" id="KW-1185">Reference proteome</keyword>
<dbReference type="FunFam" id="3.30.730.10:FF:000001">
    <property type="entry name" value="Ethylene-responsive transcription factor 2"/>
    <property type="match status" value="1"/>
</dbReference>
<feature type="region of interest" description="Disordered" evidence="6">
    <location>
        <begin position="262"/>
        <end position="347"/>
    </location>
</feature>
<evidence type="ECO:0000256" key="1">
    <source>
        <dbReference type="ARBA" id="ARBA00004123"/>
    </source>
</evidence>
<dbReference type="InterPro" id="IPR044808">
    <property type="entry name" value="ERF_plant"/>
</dbReference>
<evidence type="ECO:0000256" key="4">
    <source>
        <dbReference type="ARBA" id="ARBA00023163"/>
    </source>
</evidence>
<dbReference type="PANTHER" id="PTHR31190">
    <property type="entry name" value="DNA-BINDING DOMAIN"/>
    <property type="match status" value="1"/>
</dbReference>
<dbReference type="Pfam" id="PF00847">
    <property type="entry name" value="AP2"/>
    <property type="match status" value="1"/>
</dbReference>
<keyword evidence="3" id="KW-0238">DNA-binding</keyword>
<dbReference type="EMBL" id="CAJGYO010000009">
    <property type="protein sequence ID" value="CAD6254662.1"/>
    <property type="molecule type" value="Genomic_DNA"/>
</dbReference>
<evidence type="ECO:0000256" key="2">
    <source>
        <dbReference type="ARBA" id="ARBA00023015"/>
    </source>
</evidence>
<dbReference type="GO" id="GO:0003700">
    <property type="term" value="F:DNA-binding transcription factor activity"/>
    <property type="evidence" value="ECO:0007669"/>
    <property type="project" value="InterPro"/>
</dbReference>
<feature type="domain" description="AP2/ERF" evidence="7">
    <location>
        <begin position="133"/>
        <end position="190"/>
    </location>
</feature>
<reference evidence="8" key="1">
    <citation type="submission" date="2020-10" db="EMBL/GenBank/DDBJ databases">
        <authorList>
            <person name="Han B."/>
            <person name="Lu T."/>
            <person name="Zhao Q."/>
            <person name="Huang X."/>
            <person name="Zhao Y."/>
        </authorList>
    </citation>
    <scope>NUCLEOTIDE SEQUENCE</scope>
</reference>
<feature type="region of interest" description="Disordered" evidence="6">
    <location>
        <begin position="198"/>
        <end position="217"/>
    </location>
</feature>
<dbReference type="GO" id="GO:0009873">
    <property type="term" value="P:ethylene-activated signaling pathway"/>
    <property type="evidence" value="ECO:0007669"/>
    <property type="project" value="InterPro"/>
</dbReference>
<evidence type="ECO:0000256" key="3">
    <source>
        <dbReference type="ARBA" id="ARBA00023125"/>
    </source>
</evidence>
<keyword evidence="2" id="KW-0805">Transcription regulation</keyword>
<evidence type="ECO:0000256" key="5">
    <source>
        <dbReference type="ARBA" id="ARBA00023242"/>
    </source>
</evidence>
<dbReference type="InterPro" id="IPR001471">
    <property type="entry name" value="AP2/ERF_dom"/>
</dbReference>
<feature type="region of interest" description="Disordered" evidence="6">
    <location>
        <begin position="20"/>
        <end position="139"/>
    </location>
</feature>
<dbReference type="GO" id="GO:0003677">
    <property type="term" value="F:DNA binding"/>
    <property type="evidence" value="ECO:0007669"/>
    <property type="project" value="UniProtKB-KW"/>
</dbReference>
<name>A0A811QEY0_9POAL</name>
<proteinExistence type="predicted"/>
<sequence>MALVVHSRRDERREAQAILSLHAQGGERGGRRRRRRRAAAAALRRGGRRRRAAGGGHVANSVGVRAEPGGVHDGRRAVLGPRRRGSGAGAGAEHGAAGIPAQHSPAAAAASPGPSEQLPSPSSTDSAGTPRRRYRGVRQRPWGKWAAEIRDPHKAARVWLGTFDTAEAAARAYDEAALRFRGSRAKVNFPESATLVSAPPPMVRPPPPSLPLPPPQRPEALLESQALALAGGDGEYSEYARFLQGPGEAPTRLYDQVAAAPARAVRPPAVTAASGSSSSPPSFPVLFSLGGGGGGESSGAVGRHRQWWPQGSGSGSDGGAGTGYPSSPTASWEDSGWWPAPPRDPSR</sequence>
<comment type="caution">
    <text evidence="8">The sequence shown here is derived from an EMBL/GenBank/DDBJ whole genome shotgun (WGS) entry which is preliminary data.</text>
</comment>
<comment type="subcellular location">
    <subcellularLocation>
        <location evidence="1">Nucleus</location>
    </subcellularLocation>
</comment>
<dbReference type="InterPro" id="IPR036955">
    <property type="entry name" value="AP2/ERF_dom_sf"/>
</dbReference>
<evidence type="ECO:0000313" key="9">
    <source>
        <dbReference type="Proteomes" id="UP000604825"/>
    </source>
</evidence>
<keyword evidence="4" id="KW-0804">Transcription</keyword>
<dbReference type="AlphaFoldDB" id="A0A811QEY0"/>
<dbReference type="PRINTS" id="PR00367">
    <property type="entry name" value="ETHRSPELEMNT"/>
</dbReference>
<feature type="compositionally biased region" description="Polar residues" evidence="6">
    <location>
        <begin position="117"/>
        <end position="127"/>
    </location>
</feature>
<gene>
    <name evidence="8" type="ORF">NCGR_LOCUS38265</name>
</gene>
<accession>A0A811QEY0</accession>
<dbReference type="SUPFAM" id="SSF54171">
    <property type="entry name" value="DNA-binding domain"/>
    <property type="match status" value="1"/>
</dbReference>
<dbReference type="PANTHER" id="PTHR31190:SF421">
    <property type="entry name" value="ETHYLENE-RESPONSIVE TRANSCRIPTION FACTOR ERF110"/>
    <property type="match status" value="1"/>
</dbReference>
<dbReference type="InterPro" id="IPR016177">
    <property type="entry name" value="DNA-bd_dom_sf"/>
</dbReference>